<keyword evidence="2" id="KW-1185">Reference proteome</keyword>
<accession>A0AAN4VWU8</accession>
<gene>
    <name evidence="1" type="ORF">PEDI_14590</name>
</gene>
<sequence>MWTSCNKNSEPQPNLPEIPNFRLDQQTIVYTFDGVENQIDLNYEYGGDGASKLLSVSGGDYQMSLAYESASNLVKRIIEITVDGAKSDFSCSYDNRGRIIKMTGTSNLPNVLNMDFGMSKFFDIGGYAGGAKQEHEYEYKFIYNTSTYFPDQVNIYKKHGTSFYEESTLDFLYDQGSLKETQWQDYQYYGGVADPRVLGSSIQAQMEEVFHPMAKLPYVLHFFLPLAGNIYAISSIKYSGALRLENPDVLFTNTTGSGVATQINFALQDSADAEEMTFRMRFNISSLQD</sequence>
<reference evidence="1 2" key="1">
    <citation type="submission" date="2021-12" db="EMBL/GenBank/DDBJ databases">
        <title>Genome sequencing of bacteria with rrn-lacking chromosome and rrn-plasmid.</title>
        <authorList>
            <person name="Anda M."/>
            <person name="Iwasaki W."/>
        </authorList>
    </citation>
    <scope>NUCLEOTIDE SEQUENCE [LARGE SCALE GENOMIC DNA]</scope>
    <source>
        <strain evidence="1 2">NBRC 15940</strain>
    </source>
</reference>
<evidence type="ECO:0000313" key="2">
    <source>
        <dbReference type="Proteomes" id="UP001310022"/>
    </source>
</evidence>
<dbReference type="Proteomes" id="UP001310022">
    <property type="component" value="Unassembled WGS sequence"/>
</dbReference>
<dbReference type="EMBL" id="BQKE01000001">
    <property type="protein sequence ID" value="GJM60907.1"/>
    <property type="molecule type" value="Genomic_DNA"/>
</dbReference>
<name>A0AAN4VWU8_9BACT</name>
<evidence type="ECO:0008006" key="3">
    <source>
        <dbReference type="Google" id="ProtNLM"/>
    </source>
</evidence>
<proteinExistence type="predicted"/>
<organism evidence="1 2">
    <name type="scientific">Persicobacter diffluens</name>
    <dbReference type="NCBI Taxonomy" id="981"/>
    <lineage>
        <taxon>Bacteria</taxon>
        <taxon>Pseudomonadati</taxon>
        <taxon>Bacteroidota</taxon>
        <taxon>Cytophagia</taxon>
        <taxon>Cytophagales</taxon>
        <taxon>Persicobacteraceae</taxon>
        <taxon>Persicobacter</taxon>
    </lineage>
</organism>
<comment type="caution">
    <text evidence="1">The sequence shown here is derived from an EMBL/GenBank/DDBJ whole genome shotgun (WGS) entry which is preliminary data.</text>
</comment>
<evidence type="ECO:0000313" key="1">
    <source>
        <dbReference type="EMBL" id="GJM60907.1"/>
    </source>
</evidence>
<dbReference type="AlphaFoldDB" id="A0AAN4VWU8"/>
<protein>
    <recommendedName>
        <fullName evidence="3">DUF4595 domain-containing protein</fullName>
    </recommendedName>
</protein>